<evidence type="ECO:0000313" key="2">
    <source>
        <dbReference type="EMBL" id="CAA6829712.1"/>
    </source>
</evidence>
<dbReference type="Gene3D" id="1.10.3120.10">
    <property type="entry name" value="Trigger factor, C-terminal domain"/>
    <property type="match status" value="1"/>
</dbReference>
<name>A0A6S6UKR5_9BACT</name>
<dbReference type="GO" id="GO:0051301">
    <property type="term" value="P:cell division"/>
    <property type="evidence" value="ECO:0007669"/>
    <property type="project" value="UniProtKB-KW"/>
</dbReference>
<dbReference type="Pfam" id="PF05697">
    <property type="entry name" value="Trigger_N"/>
    <property type="match status" value="1"/>
</dbReference>
<dbReference type="GO" id="GO:0043335">
    <property type="term" value="P:protein unfolding"/>
    <property type="evidence" value="ECO:0007669"/>
    <property type="project" value="TreeGrafter"/>
</dbReference>
<dbReference type="PANTHER" id="PTHR30560:SF3">
    <property type="entry name" value="TRIGGER FACTOR-LIKE PROTEIN TIG, CHLOROPLASTIC"/>
    <property type="match status" value="1"/>
</dbReference>
<dbReference type="PANTHER" id="PTHR30560">
    <property type="entry name" value="TRIGGER FACTOR CHAPERONE AND PEPTIDYL-PROLYL CIS/TRANS ISOMERASE"/>
    <property type="match status" value="1"/>
</dbReference>
<proteinExistence type="predicted"/>
<dbReference type="SUPFAM" id="SSF102735">
    <property type="entry name" value="Trigger factor ribosome-binding domain"/>
    <property type="match status" value="1"/>
</dbReference>
<protein>
    <submittedName>
        <fullName evidence="2">Cell division trigger factor (EC)</fullName>
        <ecNumber evidence="2">5.2.1.8</ecNumber>
    </submittedName>
</protein>
<dbReference type="InterPro" id="IPR008881">
    <property type="entry name" value="Trigger_fac_ribosome-bd_bac"/>
</dbReference>
<dbReference type="GO" id="GO:0044183">
    <property type="term" value="F:protein folding chaperone"/>
    <property type="evidence" value="ECO:0007669"/>
    <property type="project" value="TreeGrafter"/>
</dbReference>
<dbReference type="Gene3D" id="3.30.70.1050">
    <property type="entry name" value="Trigger factor ribosome-binding domain"/>
    <property type="match status" value="1"/>
</dbReference>
<dbReference type="GO" id="GO:0003755">
    <property type="term" value="F:peptidyl-prolyl cis-trans isomerase activity"/>
    <property type="evidence" value="ECO:0007669"/>
    <property type="project" value="UniProtKB-EC"/>
</dbReference>
<evidence type="ECO:0000259" key="1">
    <source>
        <dbReference type="Pfam" id="PF05697"/>
    </source>
</evidence>
<dbReference type="InterPro" id="IPR037041">
    <property type="entry name" value="Trigger_fac_C_sf"/>
</dbReference>
<dbReference type="PIRSF" id="PIRSF003095">
    <property type="entry name" value="Trigger_factor"/>
    <property type="match status" value="1"/>
</dbReference>
<organism evidence="2">
    <name type="scientific">uncultured Aureispira sp</name>
    <dbReference type="NCBI Taxonomy" id="1331704"/>
    <lineage>
        <taxon>Bacteria</taxon>
        <taxon>Pseudomonadati</taxon>
        <taxon>Bacteroidota</taxon>
        <taxon>Saprospiria</taxon>
        <taxon>Saprospirales</taxon>
        <taxon>Saprospiraceae</taxon>
        <taxon>Aureispira</taxon>
        <taxon>environmental samples</taxon>
    </lineage>
</organism>
<dbReference type="EMBL" id="CACVAQ010000514">
    <property type="protein sequence ID" value="CAA6829712.1"/>
    <property type="molecule type" value="Genomic_DNA"/>
</dbReference>
<dbReference type="EC" id="5.2.1.8" evidence="2"/>
<gene>
    <name evidence="2" type="ORF">HELGO_WM25492</name>
</gene>
<dbReference type="InterPro" id="IPR027304">
    <property type="entry name" value="Trigger_fact/SurA_dom_sf"/>
</dbReference>
<dbReference type="SUPFAM" id="SSF109998">
    <property type="entry name" value="Triger factor/SurA peptide-binding domain-like"/>
    <property type="match status" value="1"/>
</dbReference>
<dbReference type="GO" id="GO:0043022">
    <property type="term" value="F:ribosome binding"/>
    <property type="evidence" value="ECO:0007669"/>
    <property type="project" value="TreeGrafter"/>
</dbReference>
<keyword evidence="2" id="KW-0131">Cell cycle</keyword>
<reference evidence="2" key="1">
    <citation type="submission" date="2020-01" db="EMBL/GenBank/DDBJ databases">
        <authorList>
            <person name="Meier V. D."/>
            <person name="Meier V D."/>
        </authorList>
    </citation>
    <scope>NUCLEOTIDE SEQUENCE</scope>
    <source>
        <strain evidence="2">HLG_WM_MAG_10</strain>
    </source>
</reference>
<dbReference type="InterPro" id="IPR036611">
    <property type="entry name" value="Trigger_fac_ribosome-bd_sf"/>
</dbReference>
<keyword evidence="2" id="KW-0413">Isomerase</keyword>
<dbReference type="AlphaFoldDB" id="A0A6S6UKR5"/>
<accession>A0A6S6UKR5</accession>
<keyword evidence="2" id="KW-0132">Cell division</keyword>
<dbReference type="GO" id="GO:0051083">
    <property type="term" value="P:'de novo' cotranslational protein folding"/>
    <property type="evidence" value="ECO:0007669"/>
    <property type="project" value="TreeGrafter"/>
</dbReference>
<feature type="domain" description="Trigger factor ribosome-binding bacterial" evidence="1">
    <location>
        <begin position="4"/>
        <end position="150"/>
    </location>
</feature>
<dbReference type="GO" id="GO:0015031">
    <property type="term" value="P:protein transport"/>
    <property type="evidence" value="ECO:0007669"/>
    <property type="project" value="InterPro"/>
</dbReference>
<sequence>MPTITHENVDELNAIVTIELSQDDYLPKVNTKLKEYRQKAQIKGFRPGKVPMGMIKRRYGNSLIVEEVNQAIGENLNQYFKENDIRVLGQPLAIADESLKLNINKPADYTFKFELGLAPNFEIKGLSAETQLPFYDLSVSDSDVAAEIEAVRKKHSKGFLEGINEVQDEDMLAISLHELDEKGEVKEGGAVKEETFLALRDVANKELKENLLSATLGDFFDFDIYTIEDKDETYIRKHVLGLEEDQEVHNMFRLTIKEIKRVDKAELNEEFFKQLFPNDEITTEEAFKEKVKAEIYKGYKQSALGHFSNLVFDFLLEENQLDLPVEFLKKWLKQTNEDITDEFFEGKEFDAFIKNTNWSLLRDKLAETYKVEVNYQDVEDSTRGEILKYFNYQIPPYGEMMDNMLEKILSDKKEVNRRFEALMDEKILEKTAEDMGKDMKDVSKEEFEQILKDYQESKNPKEVEEAVEA</sequence>
<dbReference type="NCBIfam" id="TIGR00115">
    <property type="entry name" value="tig"/>
    <property type="match status" value="1"/>
</dbReference>
<dbReference type="InterPro" id="IPR005215">
    <property type="entry name" value="Trig_fac"/>
</dbReference>